<dbReference type="GO" id="GO:0071973">
    <property type="term" value="P:bacterial-type flagellum-dependent cell motility"/>
    <property type="evidence" value="ECO:0007669"/>
    <property type="project" value="InterPro"/>
</dbReference>
<feature type="domain" description="Flagellar motor switch protein FliN-like C-terminal" evidence="8">
    <location>
        <begin position="50"/>
        <end position="120"/>
    </location>
</feature>
<dbReference type="InterPro" id="IPR001172">
    <property type="entry name" value="FliN_T3SS_HrcQb"/>
</dbReference>
<dbReference type="GO" id="GO:0009425">
    <property type="term" value="C:bacterial-type flagellum basal body"/>
    <property type="evidence" value="ECO:0007669"/>
    <property type="project" value="InterPro"/>
</dbReference>
<keyword evidence="9" id="KW-0282">Flagellum</keyword>
<accession>A0A158C1X8</accession>
<dbReference type="GO" id="GO:0006935">
    <property type="term" value="P:chemotaxis"/>
    <property type="evidence" value="ECO:0007669"/>
    <property type="project" value="UniProtKB-KW"/>
</dbReference>
<evidence type="ECO:0000256" key="6">
    <source>
        <dbReference type="ARBA" id="ARBA00022779"/>
    </source>
</evidence>
<dbReference type="PANTHER" id="PTHR43484">
    <property type="match status" value="1"/>
</dbReference>
<dbReference type="SUPFAM" id="SSF101801">
    <property type="entry name" value="Surface presentation of antigens (SPOA)"/>
    <property type="match status" value="1"/>
</dbReference>
<dbReference type="Gene3D" id="2.30.330.10">
    <property type="entry name" value="SpoA-like"/>
    <property type="match status" value="1"/>
</dbReference>
<evidence type="ECO:0000313" key="10">
    <source>
        <dbReference type="Proteomes" id="UP000054911"/>
    </source>
</evidence>
<keyword evidence="9" id="KW-0969">Cilium</keyword>
<organism evidence="9 10">
    <name type="scientific">Caballeronia pedi</name>
    <dbReference type="NCBI Taxonomy" id="1777141"/>
    <lineage>
        <taxon>Bacteria</taxon>
        <taxon>Pseudomonadati</taxon>
        <taxon>Pseudomonadota</taxon>
        <taxon>Betaproteobacteria</taxon>
        <taxon>Burkholderiales</taxon>
        <taxon>Burkholderiaceae</taxon>
        <taxon>Caballeronia</taxon>
    </lineage>
</organism>
<evidence type="ECO:0000256" key="3">
    <source>
        <dbReference type="ARBA" id="ARBA00021897"/>
    </source>
</evidence>
<sequence>MTKQLEARQSATPNATALETTLVHDAPLPVLDHGAVDPASTPSRSNALDLVGDVEVRLEARLGAALTSIERLMNFAPGTVVELDRHLEDAVEITLNSRPIARGTIVAVGENFGVRISEILDTTHGDI</sequence>
<evidence type="ECO:0000256" key="4">
    <source>
        <dbReference type="ARBA" id="ARBA00022475"/>
    </source>
</evidence>
<keyword evidence="10" id="KW-1185">Reference proteome</keyword>
<dbReference type="STRING" id="1777141.AWB80_04393"/>
<evidence type="ECO:0000256" key="1">
    <source>
        <dbReference type="ARBA" id="ARBA00004413"/>
    </source>
</evidence>
<dbReference type="EMBL" id="FCOE02000015">
    <property type="protein sequence ID" value="SAK75896.1"/>
    <property type="molecule type" value="Genomic_DNA"/>
</dbReference>
<reference evidence="9" key="1">
    <citation type="submission" date="2016-01" db="EMBL/GenBank/DDBJ databases">
        <authorList>
            <person name="Peeters C."/>
        </authorList>
    </citation>
    <scope>NUCLEOTIDE SEQUENCE [LARGE SCALE GENOMIC DNA]</scope>
    <source>
        <strain evidence="9">LMG 29323</strain>
    </source>
</reference>
<comment type="caution">
    <text evidence="9">The sequence shown here is derived from an EMBL/GenBank/DDBJ whole genome shotgun (WGS) entry which is preliminary data.</text>
</comment>
<name>A0A158C1X8_9BURK</name>
<evidence type="ECO:0000313" key="9">
    <source>
        <dbReference type="EMBL" id="SAK75896.1"/>
    </source>
</evidence>
<proteinExistence type="inferred from homology"/>
<dbReference type="Pfam" id="PF01052">
    <property type="entry name" value="FliMN_C"/>
    <property type="match status" value="1"/>
</dbReference>
<dbReference type="InterPro" id="IPR036429">
    <property type="entry name" value="SpoA-like_sf"/>
</dbReference>
<evidence type="ECO:0000256" key="7">
    <source>
        <dbReference type="ARBA" id="ARBA00023136"/>
    </source>
</evidence>
<comment type="subcellular location">
    <subcellularLocation>
        <location evidence="1">Cell membrane</location>
        <topology evidence="1">Peripheral membrane protein</topology>
        <orientation evidence="1">Cytoplasmic side</orientation>
    </subcellularLocation>
</comment>
<dbReference type="PANTHER" id="PTHR43484:SF1">
    <property type="entry name" value="FLAGELLAR MOTOR SWITCH PROTEIN FLIN"/>
    <property type="match status" value="1"/>
</dbReference>
<dbReference type="PRINTS" id="PR00956">
    <property type="entry name" value="FLGMOTORFLIN"/>
</dbReference>
<comment type="similarity">
    <text evidence="2">Belongs to the FliN/MopA/SpaO family.</text>
</comment>
<dbReference type="InterPro" id="IPR051469">
    <property type="entry name" value="FliN/MopA/SpaO"/>
</dbReference>
<dbReference type="RefSeq" id="WP_087131508.1">
    <property type="nucleotide sequence ID" value="NZ_FCOE02000015.1"/>
</dbReference>
<dbReference type="Proteomes" id="UP000054911">
    <property type="component" value="Unassembled WGS sequence"/>
</dbReference>
<keyword evidence="7" id="KW-0472">Membrane</keyword>
<dbReference type="GO" id="GO:0005886">
    <property type="term" value="C:plasma membrane"/>
    <property type="evidence" value="ECO:0007669"/>
    <property type="project" value="UniProtKB-SubCell"/>
</dbReference>
<dbReference type="OrthoDB" id="8820851at2"/>
<dbReference type="InterPro" id="IPR001543">
    <property type="entry name" value="FliN-like_C"/>
</dbReference>
<keyword evidence="6" id="KW-0283">Flagellar rotation</keyword>
<gene>
    <name evidence="9" type="ORF">AWB80_04393</name>
</gene>
<protein>
    <recommendedName>
        <fullName evidence="3">Flagellar motor switch protein FliN</fullName>
    </recommendedName>
</protein>
<keyword evidence="4" id="KW-1003">Cell membrane</keyword>
<evidence type="ECO:0000256" key="2">
    <source>
        <dbReference type="ARBA" id="ARBA00009226"/>
    </source>
</evidence>
<keyword evidence="9" id="KW-0966">Cell projection</keyword>
<evidence type="ECO:0000256" key="5">
    <source>
        <dbReference type="ARBA" id="ARBA00022500"/>
    </source>
</evidence>
<keyword evidence="5" id="KW-0145">Chemotaxis</keyword>
<evidence type="ECO:0000259" key="8">
    <source>
        <dbReference type="Pfam" id="PF01052"/>
    </source>
</evidence>
<dbReference type="AlphaFoldDB" id="A0A158C1X8"/>
<dbReference type="GO" id="GO:0003774">
    <property type="term" value="F:cytoskeletal motor activity"/>
    <property type="evidence" value="ECO:0007669"/>
    <property type="project" value="InterPro"/>
</dbReference>